<protein>
    <recommendedName>
        <fullName evidence="4">Glycosyltransferase RgtA/B/C/D-like domain-containing protein</fullName>
    </recommendedName>
</protein>
<feature type="transmembrane region" description="Helical" evidence="1">
    <location>
        <begin position="114"/>
        <end position="135"/>
    </location>
</feature>
<feature type="transmembrane region" description="Helical" evidence="1">
    <location>
        <begin position="210"/>
        <end position="233"/>
    </location>
</feature>
<keyword evidence="1" id="KW-1133">Transmembrane helix</keyword>
<feature type="transmembrane region" description="Helical" evidence="1">
    <location>
        <begin position="253"/>
        <end position="273"/>
    </location>
</feature>
<comment type="caution">
    <text evidence="2">The sequence shown here is derived from an EMBL/GenBank/DDBJ whole genome shotgun (WGS) entry which is preliminary data.</text>
</comment>
<keyword evidence="3" id="KW-1185">Reference proteome</keyword>
<evidence type="ECO:0000313" key="3">
    <source>
        <dbReference type="Proteomes" id="UP000433104"/>
    </source>
</evidence>
<keyword evidence="1" id="KW-0472">Membrane</keyword>
<feature type="transmembrane region" description="Helical" evidence="1">
    <location>
        <begin position="329"/>
        <end position="347"/>
    </location>
</feature>
<feature type="transmembrane region" description="Helical" evidence="1">
    <location>
        <begin position="169"/>
        <end position="198"/>
    </location>
</feature>
<dbReference type="OrthoDB" id="6196188at2"/>
<keyword evidence="1" id="KW-0812">Transmembrane</keyword>
<evidence type="ECO:0000313" key="2">
    <source>
        <dbReference type="EMBL" id="MXO86982.1"/>
    </source>
</evidence>
<sequence>MKSAISGQGRQRTVQFILLLAFAVGSAFFYPRHSLTHDASWYLVATAMFLEGGELYADIYEINPPLAFYLTAPAVILANKLDLNATDAYFLYCISLSVVSALWCGRLLRSSGEYPPNSLALFITVLLILFILPVAEFGQREHLLLIFALPYLLYLSVRDSAQQTTRFEAIALGIFAFLGLALKPYFLAIPALLMLVVAFRERSLKPFLAWPNWVVAALLVAYVLFIIAVHPLYLQDVVPKARLVYDSYGVDPLAVWLRLEIAAFAVLSVFVLLRRRAVTTRTLALWAAAAGALLSYLLQFKGWDYHILPASAFILLCCASAVKDLGKQFGRITLFAIISLCLVTTLGRQLQRGAYQSATTEVFASYVTQENTPILVLSTNVWAAFPFVNEVNGVWTSRYPAQWLVPGAVTRLASEECHLETPTCTKTREVLDFARDTMVADFLRNQPELVFVDERSRKSYFGNVAFAYIPFLKSDAAFLSAWRCYEKVGDVRSYSVWRRRCER</sequence>
<feature type="transmembrane region" description="Helical" evidence="1">
    <location>
        <begin position="305"/>
        <end position="322"/>
    </location>
</feature>
<name>A0A844ZI99_9SPHN</name>
<dbReference type="Proteomes" id="UP000433104">
    <property type="component" value="Unassembled WGS sequence"/>
</dbReference>
<dbReference type="RefSeq" id="WP_160685044.1">
    <property type="nucleotide sequence ID" value="NZ_WTYW01000005.1"/>
</dbReference>
<reference evidence="2 3" key="1">
    <citation type="submission" date="2019-12" db="EMBL/GenBank/DDBJ databases">
        <title>Genomic-based taxomic classification of the family Erythrobacteraceae.</title>
        <authorList>
            <person name="Xu L."/>
        </authorList>
    </citation>
    <scope>NUCLEOTIDE SEQUENCE [LARGE SCALE GENOMIC DNA]</scope>
    <source>
        <strain evidence="2 3">MCCC 1A09962</strain>
    </source>
</reference>
<organism evidence="2 3">
    <name type="scientific">Parapontixanthobacter aurantiacus</name>
    <dbReference type="NCBI Taxonomy" id="1463599"/>
    <lineage>
        <taxon>Bacteria</taxon>
        <taxon>Pseudomonadati</taxon>
        <taxon>Pseudomonadota</taxon>
        <taxon>Alphaproteobacteria</taxon>
        <taxon>Sphingomonadales</taxon>
        <taxon>Erythrobacteraceae</taxon>
        <taxon>Parapontixanthobacter</taxon>
    </lineage>
</organism>
<feature type="transmembrane region" description="Helical" evidence="1">
    <location>
        <begin position="89"/>
        <end position="108"/>
    </location>
</feature>
<evidence type="ECO:0000256" key="1">
    <source>
        <dbReference type="SAM" id="Phobius"/>
    </source>
</evidence>
<feature type="transmembrane region" description="Helical" evidence="1">
    <location>
        <begin position="12"/>
        <end position="30"/>
    </location>
</feature>
<feature type="transmembrane region" description="Helical" evidence="1">
    <location>
        <begin position="282"/>
        <end position="299"/>
    </location>
</feature>
<gene>
    <name evidence="2" type="ORF">GRI38_13190</name>
</gene>
<accession>A0A844ZI99</accession>
<evidence type="ECO:0008006" key="4">
    <source>
        <dbReference type="Google" id="ProtNLM"/>
    </source>
</evidence>
<dbReference type="EMBL" id="WTYW01000005">
    <property type="protein sequence ID" value="MXO86982.1"/>
    <property type="molecule type" value="Genomic_DNA"/>
</dbReference>
<proteinExistence type="predicted"/>
<dbReference type="AlphaFoldDB" id="A0A844ZI99"/>